<name>A0A1J3D6C4_NOCCA</name>
<dbReference type="AlphaFoldDB" id="A0A1J3D6C4"/>
<proteinExistence type="predicted"/>
<dbReference type="EMBL" id="GEVI01017834">
    <property type="protein sequence ID" value="JAU14486.1"/>
    <property type="molecule type" value="Transcribed_RNA"/>
</dbReference>
<evidence type="ECO:0000313" key="1">
    <source>
        <dbReference type="EMBL" id="JAU14486.1"/>
    </source>
</evidence>
<organism evidence="1">
    <name type="scientific">Noccaea caerulescens</name>
    <name type="common">Alpine penny-cress</name>
    <name type="synonym">Thlaspi caerulescens</name>
    <dbReference type="NCBI Taxonomy" id="107243"/>
    <lineage>
        <taxon>Eukaryota</taxon>
        <taxon>Viridiplantae</taxon>
        <taxon>Streptophyta</taxon>
        <taxon>Embryophyta</taxon>
        <taxon>Tracheophyta</taxon>
        <taxon>Spermatophyta</taxon>
        <taxon>Magnoliopsida</taxon>
        <taxon>eudicotyledons</taxon>
        <taxon>Gunneridae</taxon>
        <taxon>Pentapetalae</taxon>
        <taxon>rosids</taxon>
        <taxon>malvids</taxon>
        <taxon>Brassicales</taxon>
        <taxon>Brassicaceae</taxon>
        <taxon>Coluteocarpeae</taxon>
        <taxon>Noccaea</taxon>
    </lineage>
</organism>
<accession>A0A1J3D6C4</accession>
<reference evidence="1" key="1">
    <citation type="submission" date="2016-07" db="EMBL/GenBank/DDBJ databases">
        <title>De novo transcriptome assembly of four accessions of the metal hyperaccumulator plant Noccaea caerulescens.</title>
        <authorList>
            <person name="Blande D."/>
            <person name="Halimaa P."/>
            <person name="Tervahauta A.I."/>
            <person name="Aarts M.G."/>
            <person name="Karenlampi S.O."/>
        </authorList>
    </citation>
    <scope>NUCLEOTIDE SEQUENCE</scope>
</reference>
<protein>
    <submittedName>
        <fullName evidence="1">Uncharacterized protein</fullName>
    </submittedName>
</protein>
<evidence type="ECO:0000313" key="2">
    <source>
        <dbReference type="EMBL" id="JAU71857.1"/>
    </source>
</evidence>
<dbReference type="EMBL" id="GEVL01005484">
    <property type="protein sequence ID" value="JAU71857.1"/>
    <property type="molecule type" value="Transcribed_RNA"/>
</dbReference>
<gene>
    <name evidence="1" type="ORF">GA_TR11475_c0_g1_i1_g.36869</name>
    <name evidence="2" type="ORF">LE_TR2078_c0_g1_i1_g.5580</name>
</gene>
<sequence length="124" mass="13971">MGTAASVLYMCRLPMSNLRSSRTDRDGPQLFVTDLLSDRFFPTRVVHSVKPYRRLPSSGGFSVFVGEMHSHSHASFIDLLFQGQIKGICGSPVENSRFSQKKNSEIANDRFMKDTWTDLGSYCN</sequence>